<dbReference type="SUPFAM" id="SSF89392">
    <property type="entry name" value="Prokaryotic lipoproteins and lipoprotein localization factors"/>
    <property type="match status" value="1"/>
</dbReference>
<organism evidence="1 2">
    <name type="scientific">Desulfitobacterium hafniense DP7</name>
    <dbReference type="NCBI Taxonomy" id="537010"/>
    <lineage>
        <taxon>Bacteria</taxon>
        <taxon>Bacillati</taxon>
        <taxon>Bacillota</taxon>
        <taxon>Clostridia</taxon>
        <taxon>Eubacteriales</taxon>
        <taxon>Desulfitobacteriaceae</taxon>
        <taxon>Desulfitobacterium</taxon>
    </lineage>
</organism>
<comment type="caution">
    <text evidence="1">The sequence shown here is derived from an EMBL/GenBank/DDBJ whole genome shotgun (WGS) entry which is preliminary data.</text>
</comment>
<dbReference type="Gene3D" id="2.50.20.20">
    <property type="match status" value="1"/>
</dbReference>
<reference evidence="1 2" key="1">
    <citation type="submission" date="2011-08" db="EMBL/GenBank/DDBJ databases">
        <authorList>
            <person name="Weinstock G."/>
            <person name="Sodergren E."/>
            <person name="Clifton S."/>
            <person name="Fulton L."/>
            <person name="Fulton B."/>
            <person name="Courtney L."/>
            <person name="Fronick C."/>
            <person name="Harrison M."/>
            <person name="Strong C."/>
            <person name="Farmer C."/>
            <person name="Delahaunty K."/>
            <person name="Markovic C."/>
            <person name="Hall O."/>
            <person name="Minx P."/>
            <person name="Tomlinson C."/>
            <person name="Mitreva M."/>
            <person name="Hou S."/>
            <person name="Chen J."/>
            <person name="Wollam A."/>
            <person name="Pepin K.H."/>
            <person name="Johnson M."/>
            <person name="Bhonagiri V."/>
            <person name="Zhang X."/>
            <person name="Suruliraj S."/>
            <person name="Warren W."/>
            <person name="Chinwalla A."/>
            <person name="Mardis E.R."/>
            <person name="Wilson R.K."/>
        </authorList>
    </citation>
    <scope>NUCLEOTIDE SEQUENCE [LARGE SCALE GENOMIC DNA]</scope>
    <source>
        <strain evidence="1 2">DP7</strain>
    </source>
</reference>
<dbReference type="InterPro" id="IPR029046">
    <property type="entry name" value="LolA/LolB/LppX"/>
</dbReference>
<dbReference type="Proteomes" id="UP000004416">
    <property type="component" value="Unassembled WGS sequence"/>
</dbReference>
<evidence type="ECO:0000313" key="1">
    <source>
        <dbReference type="EMBL" id="EHL09281.1"/>
    </source>
</evidence>
<dbReference type="PATRIC" id="fig|537010.4.peg.6"/>
<gene>
    <name evidence="1" type="ORF">HMPREF0322_00006</name>
</gene>
<dbReference type="AlphaFoldDB" id="G9XGE0"/>
<accession>G9XGE0</accession>
<dbReference type="Pfam" id="PF20316">
    <property type="entry name" value="DUF6612"/>
    <property type="match status" value="1"/>
</dbReference>
<dbReference type="InterPro" id="IPR046720">
    <property type="entry name" value="DUF6612"/>
</dbReference>
<proteinExistence type="predicted"/>
<evidence type="ECO:0008006" key="3">
    <source>
        <dbReference type="Google" id="ProtNLM"/>
    </source>
</evidence>
<evidence type="ECO:0000313" key="2">
    <source>
        <dbReference type="Proteomes" id="UP000004416"/>
    </source>
</evidence>
<protein>
    <recommendedName>
        <fullName evidence="3">Lipoprotein</fullName>
    </recommendedName>
</protein>
<dbReference type="HOGENOM" id="CLU_923497_0_0_9"/>
<dbReference type="EMBL" id="AFZX01000001">
    <property type="protein sequence ID" value="EHL09281.1"/>
    <property type="molecule type" value="Genomic_DNA"/>
</dbReference>
<sequence>MIFEALLKLIRRMCLAGMNKKIVSLILMFICTLALVACSTGTTNVSEGKSPKQIAEESFAKWYGLKSYDMDMIMNMKFSVGDEALDMSMTGKGVIFQNPMKMKMVMETTIPGMGQKMTIEQYAEQNAEKMAVYQNIENNWQKITFDDPAMMETMYMDPKDNLKLFMDHLVSAEIIGEEKIDGKDALKIKLVASGDIFDQIFQETAGDMLGLGNGLISADVFSQIGDMVYTIWVDKATLDTLKCQMDLSENMRNLGKALAEEPNMPADIKDIFANAEIFMEYTILNPNNAQDFTIPEEAMNAPEMELPAS</sequence>
<name>G9XGE0_DESHA</name>